<dbReference type="PANTHER" id="PTHR11377:SF5">
    <property type="entry name" value="GLYCYLPEPTIDE N-TETRADECANOYLTRANSFERASE"/>
    <property type="match status" value="1"/>
</dbReference>
<dbReference type="OrthoDB" id="60315at2759"/>
<dbReference type="PROSITE" id="PS51186">
    <property type="entry name" value="GNAT"/>
    <property type="match status" value="1"/>
</dbReference>
<evidence type="ECO:0000256" key="6">
    <source>
        <dbReference type="ARBA" id="ARBA00023315"/>
    </source>
</evidence>
<dbReference type="RefSeq" id="XP_025378732.1">
    <property type="nucleotide sequence ID" value="XM_025523451.1"/>
</dbReference>
<comment type="subunit">
    <text evidence="2">Monomer.</text>
</comment>
<feature type="compositionally biased region" description="Acidic residues" evidence="9">
    <location>
        <begin position="33"/>
        <end position="51"/>
    </location>
</feature>
<sequence>MANIGEAAATTKKADLQHVKAEDVEGATGETEKGDEGEEEGDEGDEDEGEEATQQGSSLNAKQKKKKKSKAAAKLKKKLGMGGQEGAASSSSGKEAHALTDEQVKQLQQAVEKEQGPVAASKVDRQNLQKLMEMMNLERDALLKSQESKQKSAKAIADHKFWKTQPVTKFGDAPLRSTREEGPIEANQPPEKIRQEPYPLPSDFEWVTVDIDDPEQLKEVYDLLSGHYVEDDNATLRFNYSPEFFNWVLRHPGFNKLWHVGVRVKSTGKLIAFISGIPHELRVREQSYHCTEINFLCVHKKLRSKRLAPVLIKEVTRRCNLTGVFQAIYTVGAVLPTPISCARYYHRTINPEKLLEIGFSSVPLGMTKERYFARYTLPEQTQVANLRPMEKKDVAQVGRLMRRYMRRFDMAARFSDDEVEHIMLGGHGHGEVEGKKARQVLWTYVVDNPEKGCITDVFSYYSLPSSVLDSDKHKTLEAAYLFYYATDVPFQSESFSSARPSTSEQSTPSTRFSVPQWQQSPITGLSSSELADEANVTPWDKEDIGVKQRLKARLNELMQDLFVLAKREGFDVVNCLTVMDNPLFLQDQKFGPGDGFLRFYLFNWRVQPIAGGMGSRAGEAEIDPVIQHLRASAASSASASSSSSAKQAVSEEEMRRVLESRPRPELGSGNGIVMV</sequence>
<evidence type="ECO:0000256" key="2">
    <source>
        <dbReference type="ARBA" id="ARBA00011245"/>
    </source>
</evidence>
<evidence type="ECO:0000256" key="9">
    <source>
        <dbReference type="SAM" id="MobiDB-lite"/>
    </source>
</evidence>
<dbReference type="Pfam" id="PF02799">
    <property type="entry name" value="NMT_C"/>
    <property type="match status" value="1"/>
</dbReference>
<name>A0A316YRU1_9BASI</name>
<evidence type="ECO:0000256" key="7">
    <source>
        <dbReference type="RuleBase" id="RU000586"/>
    </source>
</evidence>
<evidence type="ECO:0000256" key="4">
    <source>
        <dbReference type="ARBA" id="ARBA00022240"/>
    </source>
</evidence>
<dbReference type="Proteomes" id="UP000245768">
    <property type="component" value="Unassembled WGS sequence"/>
</dbReference>
<evidence type="ECO:0000256" key="5">
    <source>
        <dbReference type="ARBA" id="ARBA00022679"/>
    </source>
</evidence>
<dbReference type="STRING" id="215250.A0A316YRU1"/>
<dbReference type="FunCoup" id="A0A316YRU1">
    <property type="interactions" value="605"/>
</dbReference>
<dbReference type="SUPFAM" id="SSF55729">
    <property type="entry name" value="Acyl-CoA N-acyltransferases (Nat)"/>
    <property type="match status" value="2"/>
</dbReference>
<evidence type="ECO:0000259" key="10">
    <source>
        <dbReference type="PROSITE" id="PS51186"/>
    </source>
</evidence>
<evidence type="ECO:0000313" key="11">
    <source>
        <dbReference type="EMBL" id="PWN91534.1"/>
    </source>
</evidence>
<feature type="region of interest" description="Disordered" evidence="9">
    <location>
        <begin position="1"/>
        <end position="122"/>
    </location>
</feature>
<feature type="region of interest" description="Disordered" evidence="9">
    <location>
        <begin position="495"/>
        <end position="521"/>
    </location>
</feature>
<dbReference type="InterPro" id="IPR000903">
    <property type="entry name" value="NMT"/>
</dbReference>
<keyword evidence="12" id="KW-1185">Reference proteome</keyword>
<dbReference type="AlphaFoldDB" id="A0A316YRU1"/>
<dbReference type="InterPro" id="IPR022678">
    <property type="entry name" value="NMT_CS"/>
</dbReference>
<reference evidence="11 12" key="1">
    <citation type="journal article" date="2018" name="Mol. Biol. Evol.">
        <title>Broad Genomic Sampling Reveals a Smut Pathogenic Ancestry of the Fungal Clade Ustilaginomycotina.</title>
        <authorList>
            <person name="Kijpornyongpan T."/>
            <person name="Mondo S.J."/>
            <person name="Barry K."/>
            <person name="Sandor L."/>
            <person name="Lee J."/>
            <person name="Lipzen A."/>
            <person name="Pangilinan J."/>
            <person name="LaButti K."/>
            <person name="Hainaut M."/>
            <person name="Henrissat B."/>
            <person name="Grigoriev I.V."/>
            <person name="Spatafora J.W."/>
            <person name="Aime M.C."/>
        </authorList>
    </citation>
    <scope>NUCLEOTIDE SEQUENCE [LARGE SCALE GENOMIC DNA]</scope>
    <source>
        <strain evidence="11 12">MCA 4198</strain>
    </source>
</reference>
<dbReference type="InterPro" id="IPR000182">
    <property type="entry name" value="GNAT_dom"/>
</dbReference>
<feature type="compositionally biased region" description="Basic and acidic residues" evidence="9">
    <location>
        <begin position="12"/>
        <end position="23"/>
    </location>
</feature>
<feature type="compositionally biased region" description="Basic and acidic residues" evidence="9">
    <location>
        <begin position="652"/>
        <end position="664"/>
    </location>
</feature>
<dbReference type="GO" id="GO:0004379">
    <property type="term" value="F:glycylpeptide N-tetradecanoyltransferase activity"/>
    <property type="evidence" value="ECO:0007669"/>
    <property type="project" value="UniProtKB-EC"/>
</dbReference>
<evidence type="ECO:0000256" key="1">
    <source>
        <dbReference type="ARBA" id="ARBA00009469"/>
    </source>
</evidence>
<comment type="catalytic activity">
    <reaction evidence="7">
        <text>N-terminal glycyl-[protein] + tetradecanoyl-CoA = N-tetradecanoylglycyl-[protein] + CoA + H(+)</text>
        <dbReference type="Rhea" id="RHEA:15521"/>
        <dbReference type="Rhea" id="RHEA-COMP:12666"/>
        <dbReference type="Rhea" id="RHEA-COMP:12667"/>
        <dbReference type="ChEBI" id="CHEBI:15378"/>
        <dbReference type="ChEBI" id="CHEBI:57287"/>
        <dbReference type="ChEBI" id="CHEBI:57385"/>
        <dbReference type="ChEBI" id="CHEBI:64723"/>
        <dbReference type="ChEBI" id="CHEBI:133050"/>
        <dbReference type="EC" id="2.3.1.97"/>
    </reaction>
</comment>
<accession>A0A316YRU1</accession>
<feature type="compositionally biased region" description="Basic residues" evidence="9">
    <location>
        <begin position="62"/>
        <end position="79"/>
    </location>
</feature>
<dbReference type="InParanoid" id="A0A316YRU1"/>
<keyword evidence="5 7" id="KW-0808">Transferase</keyword>
<feature type="compositionally biased region" description="Low complexity" evidence="9">
    <location>
        <begin position="636"/>
        <end position="645"/>
    </location>
</feature>
<dbReference type="GO" id="GO:0005737">
    <property type="term" value="C:cytoplasm"/>
    <property type="evidence" value="ECO:0007669"/>
    <property type="project" value="TreeGrafter"/>
</dbReference>
<dbReference type="PANTHER" id="PTHR11377">
    <property type="entry name" value="N-MYRISTOYL TRANSFERASE"/>
    <property type="match status" value="1"/>
</dbReference>
<feature type="region of interest" description="Disordered" evidence="9">
    <location>
        <begin position="172"/>
        <end position="197"/>
    </location>
</feature>
<dbReference type="EMBL" id="KZ819635">
    <property type="protein sequence ID" value="PWN91534.1"/>
    <property type="molecule type" value="Genomic_DNA"/>
</dbReference>
<proteinExistence type="inferred from homology"/>
<dbReference type="InterPro" id="IPR022677">
    <property type="entry name" value="NMT_C"/>
</dbReference>
<gene>
    <name evidence="11" type="ORF">FA10DRAFT_278331</name>
</gene>
<evidence type="ECO:0000313" key="12">
    <source>
        <dbReference type="Proteomes" id="UP000245768"/>
    </source>
</evidence>
<feature type="region of interest" description="Disordered" evidence="9">
    <location>
        <begin position="636"/>
        <end position="675"/>
    </location>
</feature>
<dbReference type="GeneID" id="37045367"/>
<dbReference type="EC" id="2.3.1.97" evidence="3 7"/>
<dbReference type="FunFam" id="3.40.630.30:FF:000042">
    <property type="entry name" value="Glycylpeptide N-tetradecanoyltransferase"/>
    <property type="match status" value="1"/>
</dbReference>
<dbReference type="InterPro" id="IPR016181">
    <property type="entry name" value="Acyl_CoA_acyltransferase"/>
</dbReference>
<feature type="domain" description="N-acetyltransferase" evidence="10">
    <location>
        <begin position="207"/>
        <end position="390"/>
    </location>
</feature>
<dbReference type="InterPro" id="IPR022676">
    <property type="entry name" value="NMT_N"/>
</dbReference>
<protein>
    <recommendedName>
        <fullName evidence="4 7">Glycylpeptide N-tetradecanoyltransferase</fullName>
        <ecNumber evidence="3 7">2.3.1.97</ecNumber>
    </recommendedName>
</protein>
<keyword evidence="6 7" id="KW-0012">Acyltransferase</keyword>
<dbReference type="PROSITE" id="PS00976">
    <property type="entry name" value="NMT_2"/>
    <property type="match status" value="1"/>
</dbReference>
<comment type="similarity">
    <text evidence="1 8">Belongs to the NMT family.</text>
</comment>
<dbReference type="PROSITE" id="PS00975">
    <property type="entry name" value="NMT_1"/>
    <property type="match status" value="1"/>
</dbReference>
<evidence type="ECO:0000256" key="3">
    <source>
        <dbReference type="ARBA" id="ARBA00012923"/>
    </source>
</evidence>
<dbReference type="Gene3D" id="3.40.630.30">
    <property type="match status" value="2"/>
</dbReference>
<comment type="function">
    <text evidence="7">Adds a myristoyl group to the N-terminal glycine residue of certain cellular proteins.</text>
</comment>
<dbReference type="Pfam" id="PF01233">
    <property type="entry name" value="NMT"/>
    <property type="match status" value="1"/>
</dbReference>
<feature type="compositionally biased region" description="Basic and acidic residues" evidence="9">
    <location>
        <begin position="94"/>
        <end position="104"/>
    </location>
</feature>
<organism evidence="11 12">
    <name type="scientific">Acaromyces ingoldii</name>
    <dbReference type="NCBI Taxonomy" id="215250"/>
    <lineage>
        <taxon>Eukaryota</taxon>
        <taxon>Fungi</taxon>
        <taxon>Dikarya</taxon>
        <taxon>Basidiomycota</taxon>
        <taxon>Ustilaginomycotina</taxon>
        <taxon>Exobasidiomycetes</taxon>
        <taxon>Exobasidiales</taxon>
        <taxon>Cryptobasidiaceae</taxon>
        <taxon>Acaromyces</taxon>
    </lineage>
</organism>
<evidence type="ECO:0000256" key="8">
    <source>
        <dbReference type="RuleBase" id="RU004178"/>
    </source>
</evidence>